<keyword evidence="3" id="KW-0547">Nucleotide-binding</keyword>
<keyword evidence="4" id="KW-0067">ATP-binding</keyword>
<dbReference type="GO" id="GO:0016301">
    <property type="term" value="F:kinase activity"/>
    <property type="evidence" value="ECO:0007669"/>
    <property type="project" value="InterPro"/>
</dbReference>
<dbReference type="InterPro" id="IPR027417">
    <property type="entry name" value="P-loop_NTPase"/>
</dbReference>
<comment type="catalytic activity">
    <reaction evidence="6">
        <text>UDP-N-acetyl-alpha-D-glucosamine + ATP = UDP-N-acetyl-alpha-D-glucosamine 3'-phosphate + ADP + H(+)</text>
        <dbReference type="Rhea" id="RHEA:32671"/>
        <dbReference type="ChEBI" id="CHEBI:15378"/>
        <dbReference type="ChEBI" id="CHEBI:30616"/>
        <dbReference type="ChEBI" id="CHEBI:57705"/>
        <dbReference type="ChEBI" id="CHEBI:64353"/>
        <dbReference type="ChEBI" id="CHEBI:456216"/>
        <dbReference type="EC" id="2.7.1.176"/>
    </reaction>
</comment>
<dbReference type="EMBL" id="JAMRXG010000005">
    <property type="protein sequence ID" value="MCM6774660.1"/>
    <property type="molecule type" value="Genomic_DNA"/>
</dbReference>
<dbReference type="EC" id="2.7.1.176" evidence="2"/>
<comment type="similarity">
    <text evidence="1">Belongs to the zeta toxin family.</text>
</comment>
<dbReference type="InterPro" id="IPR010488">
    <property type="entry name" value="Zeta_toxin_domain"/>
</dbReference>
<evidence type="ECO:0000313" key="10">
    <source>
        <dbReference type="EMBL" id="MCM6774660.1"/>
    </source>
</evidence>
<sequence length="849" mass="90468">MSDTEAHREASIIEQNKNRRILDLTPSEVPTRAPGRRPRVIIIAGQQGAGKSTTQDFLSRTLGPGWASYDADDNVKVHPRYAAIMKARGIHGHQAVSSEMPDGHHEEYLANLRGDLGGPKYDMIVSAPLAERYVEDFGERGYETFVAYVANNDSNSLLGIAERYQRSVDQKGYGRWVPPEGHDVIYEESLREAHRLEVDAKPDRIYVVNSRGEVLHQNIRGADGTMQNQPGAVEAIRRERNRKPTPEEAEIFDRRVANLRSTDRKRPIERDVDELVGYAEDAQRYLRRRGQDSEAPGRLVNIGVAIGHLSREDDEKGGSSAPGAENSRGGRPGSRGRGRKAVASITLIGGMALSPLFGGTVTGRTPVANAAVVQVDGELSRALQAHGKDSTSAAGALRKFVEAARGGAGAHVGTADASKATADGSRKFFSEVGKAVGVFNIAAIAIQAWAIVQRVLNVVMRANPFGMIVTAITLAIGAIVLVVENWGTIKTGLQWVWQNALVPVGKWFSDTWNETLVPMFKSSIESMGKFFGAIGESVRGVWEGIVDTFKGFMRWIADLVDKVPVVGSKVAKRIREFTDPERKADGGLLREGGGSQEGLVPVLASNGEFVVNAASTARTLPLLEAINSGAMPVFADGGLVTRLSVGGGLSWSSTDDAQDLSDAGRGHRSENAATTTGNGTARRSGSMAETAVVRAADLAAPARTPLGVALREATVGPLPQLDESGHPDAGAVSSAPNTGTELGWISPADVPPEVFLAGGGFAGDAGTSGGFAAAKPLLQLIGRDAKALANLQGAQGRPTRAIGTGRIRRNDRVDRSLAIHLSAPDVDAEFTRAKAARARRALTYSGRWI</sequence>
<evidence type="ECO:0000256" key="7">
    <source>
        <dbReference type="SAM" id="MobiDB-lite"/>
    </source>
</evidence>
<keyword evidence="11" id="KW-1185">Reference proteome</keyword>
<reference evidence="10" key="1">
    <citation type="submission" date="2022-06" db="EMBL/GenBank/DDBJ databases">
        <title>Novel species in genus nocardia.</title>
        <authorList>
            <person name="Li F."/>
        </authorList>
    </citation>
    <scope>NUCLEOTIDE SEQUENCE</scope>
    <source>
        <strain evidence="10">CDC141</strain>
    </source>
</reference>
<evidence type="ECO:0000259" key="9">
    <source>
        <dbReference type="Pfam" id="PF06414"/>
    </source>
</evidence>
<feature type="region of interest" description="Disordered" evidence="7">
    <location>
        <begin position="651"/>
        <end position="688"/>
    </location>
</feature>
<feature type="transmembrane region" description="Helical" evidence="8">
    <location>
        <begin position="435"/>
        <end position="452"/>
    </location>
</feature>
<accession>A0A9X2E859</accession>
<keyword evidence="8" id="KW-0812">Transmembrane</keyword>
<dbReference type="Pfam" id="PF06414">
    <property type="entry name" value="Zeta_toxin"/>
    <property type="match status" value="1"/>
</dbReference>
<feature type="compositionally biased region" description="Low complexity" evidence="7">
    <location>
        <begin position="671"/>
        <end position="688"/>
    </location>
</feature>
<dbReference type="Proteomes" id="UP001139157">
    <property type="component" value="Unassembled WGS sequence"/>
</dbReference>
<protein>
    <recommendedName>
        <fullName evidence="5">UDP-N-acetylglucosamine kinase</fullName>
        <ecNumber evidence="2">2.7.1.176</ecNumber>
    </recommendedName>
    <alternativeName>
        <fullName evidence="5">UDP-N-acetylglucosamine kinase</fullName>
    </alternativeName>
</protein>
<evidence type="ECO:0000256" key="6">
    <source>
        <dbReference type="ARBA" id="ARBA00048178"/>
    </source>
</evidence>
<evidence type="ECO:0000256" key="2">
    <source>
        <dbReference type="ARBA" id="ARBA00011963"/>
    </source>
</evidence>
<feature type="transmembrane region" description="Helical" evidence="8">
    <location>
        <begin position="464"/>
        <end position="483"/>
    </location>
</feature>
<dbReference type="AlphaFoldDB" id="A0A9X2E859"/>
<comment type="caution">
    <text evidence="10">The sequence shown here is derived from an EMBL/GenBank/DDBJ whole genome shotgun (WGS) entry which is preliminary data.</text>
</comment>
<gene>
    <name evidence="10" type="ORF">NDR86_14375</name>
</gene>
<proteinExistence type="inferred from homology"/>
<keyword evidence="8" id="KW-0472">Membrane</keyword>
<evidence type="ECO:0000256" key="5">
    <source>
        <dbReference type="ARBA" id="ARBA00032897"/>
    </source>
</evidence>
<feature type="domain" description="Zeta toxin" evidence="9">
    <location>
        <begin position="34"/>
        <end position="217"/>
    </location>
</feature>
<evidence type="ECO:0000313" key="11">
    <source>
        <dbReference type="Proteomes" id="UP001139157"/>
    </source>
</evidence>
<dbReference type="Gene3D" id="3.40.50.300">
    <property type="entry name" value="P-loop containing nucleotide triphosphate hydrolases"/>
    <property type="match status" value="1"/>
</dbReference>
<organism evidence="10 11">
    <name type="scientific">Nocardia pulmonis</name>
    <dbReference type="NCBI Taxonomy" id="2951408"/>
    <lineage>
        <taxon>Bacteria</taxon>
        <taxon>Bacillati</taxon>
        <taxon>Actinomycetota</taxon>
        <taxon>Actinomycetes</taxon>
        <taxon>Mycobacteriales</taxon>
        <taxon>Nocardiaceae</taxon>
        <taxon>Nocardia</taxon>
    </lineage>
</organism>
<dbReference type="RefSeq" id="WP_251912468.1">
    <property type="nucleotide sequence ID" value="NZ_JAMRXG010000005.1"/>
</dbReference>
<keyword evidence="8" id="KW-1133">Transmembrane helix</keyword>
<name>A0A9X2E859_9NOCA</name>
<dbReference type="SUPFAM" id="SSF52540">
    <property type="entry name" value="P-loop containing nucleoside triphosphate hydrolases"/>
    <property type="match status" value="1"/>
</dbReference>
<evidence type="ECO:0000256" key="1">
    <source>
        <dbReference type="ARBA" id="ARBA00009104"/>
    </source>
</evidence>
<dbReference type="GO" id="GO:0005524">
    <property type="term" value="F:ATP binding"/>
    <property type="evidence" value="ECO:0007669"/>
    <property type="project" value="UniProtKB-KW"/>
</dbReference>
<evidence type="ECO:0000256" key="8">
    <source>
        <dbReference type="SAM" id="Phobius"/>
    </source>
</evidence>
<evidence type="ECO:0000256" key="4">
    <source>
        <dbReference type="ARBA" id="ARBA00022840"/>
    </source>
</evidence>
<feature type="region of interest" description="Disordered" evidence="7">
    <location>
        <begin position="310"/>
        <end position="340"/>
    </location>
</feature>
<evidence type="ECO:0000256" key="3">
    <source>
        <dbReference type="ARBA" id="ARBA00022741"/>
    </source>
</evidence>